<keyword evidence="8" id="KW-0411">Iron-sulfur</keyword>
<reference evidence="10" key="1">
    <citation type="submission" date="2019-01" db="EMBL/GenBank/DDBJ databases">
        <title>Genomic signatures and co-occurrence patterns of the ultra-small Saccharimodia (Patescibacteria phylum) suggest a symbiotic lifestyle.</title>
        <authorList>
            <person name="Lemos L."/>
            <person name="Medeiros J."/>
            <person name="Andreote F."/>
            <person name="Fernandes G."/>
            <person name="Varani A."/>
            <person name="Oliveira G."/>
            <person name="Pylro V."/>
        </authorList>
    </citation>
    <scope>NUCLEOTIDE SEQUENCE [LARGE SCALE GENOMIC DNA]</scope>
    <source>
        <strain evidence="10">AMD01</strain>
    </source>
</reference>
<dbReference type="Gene3D" id="3.40.50.80">
    <property type="entry name" value="Nucleotide-binding domain of ferredoxin-NADP reductase (FNR) module"/>
    <property type="match status" value="1"/>
</dbReference>
<feature type="domain" description="FAD-binding FR-type" evidence="9">
    <location>
        <begin position="1"/>
        <end position="96"/>
    </location>
</feature>
<comment type="caution">
    <text evidence="10">The sequence shown here is derived from an EMBL/GenBank/DDBJ whole genome shotgun (WGS) entry which is preliminary data.</text>
</comment>
<evidence type="ECO:0000256" key="1">
    <source>
        <dbReference type="ARBA" id="ARBA00001974"/>
    </source>
</evidence>
<dbReference type="SUPFAM" id="SSF52343">
    <property type="entry name" value="Ferredoxin reductase-like, C-terminal NADP-linked domain"/>
    <property type="match status" value="1"/>
</dbReference>
<keyword evidence="11" id="KW-1185">Reference proteome</keyword>
<dbReference type="SUPFAM" id="SSF63380">
    <property type="entry name" value="Riboflavin synthase domain-like"/>
    <property type="match status" value="1"/>
</dbReference>
<dbReference type="InterPro" id="IPR017927">
    <property type="entry name" value="FAD-bd_FR_type"/>
</dbReference>
<dbReference type="PANTHER" id="PTHR47354">
    <property type="entry name" value="NADH OXIDOREDUCTASE HCR"/>
    <property type="match status" value="1"/>
</dbReference>
<dbReference type="Proteomes" id="UP000289269">
    <property type="component" value="Unassembled WGS sequence"/>
</dbReference>
<dbReference type="Gene3D" id="2.40.30.10">
    <property type="entry name" value="Translation factors"/>
    <property type="match status" value="1"/>
</dbReference>
<evidence type="ECO:0000256" key="4">
    <source>
        <dbReference type="ARBA" id="ARBA00022723"/>
    </source>
</evidence>
<keyword evidence="6" id="KW-0560">Oxidoreductase</keyword>
<name>A0A4Q0AJ24_9BACT</name>
<dbReference type="PRINTS" id="PR00410">
    <property type="entry name" value="PHEHYDRXLASE"/>
</dbReference>
<comment type="cofactor">
    <cofactor evidence="1">
        <name>FAD</name>
        <dbReference type="ChEBI" id="CHEBI:57692"/>
    </cofactor>
</comment>
<dbReference type="InterPro" id="IPR050415">
    <property type="entry name" value="MRET"/>
</dbReference>
<keyword evidence="7" id="KW-0408">Iron</keyword>
<keyword evidence="3" id="KW-0001">2Fe-2S</keyword>
<evidence type="ECO:0000313" key="10">
    <source>
        <dbReference type="EMBL" id="RWZ79251.1"/>
    </source>
</evidence>
<evidence type="ECO:0000313" key="11">
    <source>
        <dbReference type="Proteomes" id="UP000289269"/>
    </source>
</evidence>
<dbReference type="GO" id="GO:0016491">
    <property type="term" value="F:oxidoreductase activity"/>
    <property type="evidence" value="ECO:0007669"/>
    <property type="project" value="UniProtKB-KW"/>
</dbReference>
<accession>A0A4Q0AJ24</accession>
<dbReference type="InterPro" id="IPR001433">
    <property type="entry name" value="OxRdtase_FAD/NAD-bd"/>
</dbReference>
<dbReference type="InterPro" id="IPR017938">
    <property type="entry name" value="Riboflavin_synthase-like_b-brl"/>
</dbReference>
<dbReference type="GO" id="GO:0046872">
    <property type="term" value="F:metal ion binding"/>
    <property type="evidence" value="ECO:0007669"/>
    <property type="project" value="UniProtKB-KW"/>
</dbReference>
<keyword evidence="5" id="KW-0274">FAD</keyword>
<keyword evidence="4" id="KW-0479">Metal-binding</keyword>
<protein>
    <submittedName>
        <fullName evidence="10">FAD-dependent oxidoreductase</fullName>
    </submittedName>
</protein>
<sequence length="222" mass="25416">MKLIFKNKFTEAGNAVSYVFKCPRGTMWQAGQYIRLELKDNDWADEHYFTIASAPYEKQIQVATRLTGSRFKNQLNGLQPGDAATAYGPEGDFVWQNTNTPKVMIALGIGITPFHSILKQRAHQGLSLAVTLLYFNRDDEIPFKAEIDRWQQEHPEFNAAYLNRRRISPALIAKHLPQLGDSLIYISGPEPVVETVGSQLLNEYSIKQEQLRRDYFPGYKEF</sequence>
<dbReference type="GO" id="GO:0051537">
    <property type="term" value="F:2 iron, 2 sulfur cluster binding"/>
    <property type="evidence" value="ECO:0007669"/>
    <property type="project" value="UniProtKB-KW"/>
</dbReference>
<evidence type="ECO:0000256" key="5">
    <source>
        <dbReference type="ARBA" id="ARBA00022827"/>
    </source>
</evidence>
<evidence type="ECO:0000256" key="2">
    <source>
        <dbReference type="ARBA" id="ARBA00022630"/>
    </source>
</evidence>
<evidence type="ECO:0000256" key="7">
    <source>
        <dbReference type="ARBA" id="ARBA00023004"/>
    </source>
</evidence>
<evidence type="ECO:0000256" key="3">
    <source>
        <dbReference type="ARBA" id="ARBA00022714"/>
    </source>
</evidence>
<evidence type="ECO:0000259" key="9">
    <source>
        <dbReference type="PROSITE" id="PS51384"/>
    </source>
</evidence>
<evidence type="ECO:0000256" key="6">
    <source>
        <dbReference type="ARBA" id="ARBA00023002"/>
    </source>
</evidence>
<dbReference type="Pfam" id="PF00175">
    <property type="entry name" value="NAD_binding_1"/>
    <property type="match status" value="1"/>
</dbReference>
<gene>
    <name evidence="10" type="ORF">EOT04_02065</name>
</gene>
<proteinExistence type="predicted"/>
<dbReference type="CDD" id="cd00322">
    <property type="entry name" value="FNR_like"/>
    <property type="match status" value="1"/>
</dbReference>
<organism evidence="10 11">
    <name type="scientific">Candidatus Chaera renei</name>
    <dbReference type="NCBI Taxonomy" id="2506947"/>
    <lineage>
        <taxon>Bacteria</taxon>
        <taxon>Candidatus Saccharimonadota</taxon>
        <taxon>Candidatus Saccharimonadia</taxon>
        <taxon>Candidatus Saccharimonadales</taxon>
        <taxon>Candidatus Saccharimonadaceae</taxon>
        <taxon>Candidatus Chaera</taxon>
    </lineage>
</organism>
<keyword evidence="2" id="KW-0285">Flavoprotein</keyword>
<dbReference type="PROSITE" id="PS51384">
    <property type="entry name" value="FAD_FR"/>
    <property type="match status" value="1"/>
</dbReference>
<dbReference type="InterPro" id="IPR039261">
    <property type="entry name" value="FNR_nucleotide-bd"/>
</dbReference>
<dbReference type="PANTHER" id="PTHR47354:SF6">
    <property type="entry name" value="NADH OXIDOREDUCTASE HCR"/>
    <property type="match status" value="1"/>
</dbReference>
<evidence type="ECO:0000256" key="8">
    <source>
        <dbReference type="ARBA" id="ARBA00023014"/>
    </source>
</evidence>
<dbReference type="AlphaFoldDB" id="A0A4Q0AJ24"/>
<dbReference type="EMBL" id="SCKW01000017">
    <property type="protein sequence ID" value="RWZ79251.1"/>
    <property type="molecule type" value="Genomic_DNA"/>
</dbReference>